<dbReference type="GO" id="GO:0032259">
    <property type="term" value="P:methylation"/>
    <property type="evidence" value="ECO:0007669"/>
    <property type="project" value="UniProtKB-KW"/>
</dbReference>
<dbReference type="EMBL" id="JACIGK010000041">
    <property type="protein sequence ID" value="MBB4267969.1"/>
    <property type="molecule type" value="Genomic_DNA"/>
</dbReference>
<protein>
    <recommendedName>
        <fullName evidence="2">site-specific DNA-methyltransferase (adenine-specific)</fullName>
        <ecNumber evidence="2">2.1.1.72</ecNumber>
    </recommendedName>
</protein>
<dbReference type="InterPro" id="IPR003356">
    <property type="entry name" value="DNA_methylase_A-5"/>
</dbReference>
<evidence type="ECO:0000256" key="7">
    <source>
        <dbReference type="ARBA" id="ARBA00047942"/>
    </source>
</evidence>
<evidence type="ECO:0000259" key="9">
    <source>
        <dbReference type="Pfam" id="PF12161"/>
    </source>
</evidence>
<dbReference type="Pfam" id="PF02384">
    <property type="entry name" value="N6_Mtase"/>
    <property type="match status" value="1"/>
</dbReference>
<name>A0A7W6RG60_9PROT</name>
<dbReference type="GO" id="GO:0003677">
    <property type="term" value="F:DNA binding"/>
    <property type="evidence" value="ECO:0007669"/>
    <property type="project" value="InterPro"/>
</dbReference>
<evidence type="ECO:0000256" key="3">
    <source>
        <dbReference type="ARBA" id="ARBA00022603"/>
    </source>
</evidence>
<keyword evidence="3 10" id="KW-0489">Methyltransferase</keyword>
<accession>A0A7W6RG60</accession>
<dbReference type="PROSITE" id="PS00092">
    <property type="entry name" value="N6_MTASE"/>
    <property type="match status" value="1"/>
</dbReference>
<dbReference type="RefSeq" id="WP_184048290.1">
    <property type="nucleotide sequence ID" value="NZ_JACIGK010000041.1"/>
</dbReference>
<evidence type="ECO:0000256" key="1">
    <source>
        <dbReference type="ARBA" id="ARBA00006594"/>
    </source>
</evidence>
<feature type="domain" description="DNA methylase adenine-specific" evidence="8">
    <location>
        <begin position="165"/>
        <end position="498"/>
    </location>
</feature>
<dbReference type="InterPro" id="IPR029063">
    <property type="entry name" value="SAM-dependent_MTases_sf"/>
</dbReference>
<keyword evidence="6" id="KW-0680">Restriction system</keyword>
<evidence type="ECO:0000256" key="5">
    <source>
        <dbReference type="ARBA" id="ARBA00022691"/>
    </source>
</evidence>
<feature type="domain" description="N6 adenine-specific DNA methyltransferase N-terminal" evidence="9">
    <location>
        <begin position="26"/>
        <end position="141"/>
    </location>
</feature>
<comment type="catalytic activity">
    <reaction evidence="7">
        <text>a 2'-deoxyadenosine in DNA + S-adenosyl-L-methionine = an N(6)-methyl-2'-deoxyadenosine in DNA + S-adenosyl-L-homocysteine + H(+)</text>
        <dbReference type="Rhea" id="RHEA:15197"/>
        <dbReference type="Rhea" id="RHEA-COMP:12418"/>
        <dbReference type="Rhea" id="RHEA-COMP:12419"/>
        <dbReference type="ChEBI" id="CHEBI:15378"/>
        <dbReference type="ChEBI" id="CHEBI:57856"/>
        <dbReference type="ChEBI" id="CHEBI:59789"/>
        <dbReference type="ChEBI" id="CHEBI:90615"/>
        <dbReference type="ChEBI" id="CHEBI:90616"/>
        <dbReference type="EC" id="2.1.1.72"/>
    </reaction>
</comment>
<dbReference type="Pfam" id="PF12161">
    <property type="entry name" value="HsdM_N"/>
    <property type="match status" value="1"/>
</dbReference>
<dbReference type="InterPro" id="IPR038333">
    <property type="entry name" value="T1MK-like_N_sf"/>
</dbReference>
<dbReference type="EC" id="2.1.1.72" evidence="2"/>
<organism evidence="10 11">
    <name type="scientific">Roseospira visakhapatnamensis</name>
    <dbReference type="NCBI Taxonomy" id="390880"/>
    <lineage>
        <taxon>Bacteria</taxon>
        <taxon>Pseudomonadati</taxon>
        <taxon>Pseudomonadota</taxon>
        <taxon>Alphaproteobacteria</taxon>
        <taxon>Rhodospirillales</taxon>
        <taxon>Rhodospirillaceae</taxon>
        <taxon>Roseospira</taxon>
    </lineage>
</organism>
<keyword evidence="5" id="KW-0949">S-adenosyl-L-methionine</keyword>
<dbReference type="PANTHER" id="PTHR42998:SF1">
    <property type="entry name" value="TYPE I RESTRICTION ENZYME HINDI METHYLASE SUBUNIT"/>
    <property type="match status" value="1"/>
</dbReference>
<evidence type="ECO:0000313" key="10">
    <source>
        <dbReference type="EMBL" id="MBB4267969.1"/>
    </source>
</evidence>
<sequence>MARPKKNQSGDTAKKKNSNGATIGFEADLFLAADKLRKNLEPSDYKHVVLGLIFLKYISDAFEAKRAALLKEWDEQTAEDPDEYRAENIFWVPKEARWSHLQASAKQFTIGKLIDDAMAAIEASNASLKGVLPKDYARPALDKIMVGELIDLISGIAMHESQDQARDVLGRVYEYFLSGFAGAEGKRGGEFYTPRSVVRVLVEMLEPYKGRVYDPCCGSGGMFVQSDRFVKEHGGRIGDIAVYGQESNYTTWRLAKMNLAVRGIDADIRWNNEGSFHKDELRDLRFDTILANPPFNTSDWGGERLREDARWQYGAPPVGNANYAWLQHIFWHLAPRGTAGVVLANGSMSSQQSGEGDIRRAMVEADAVDCMIALPGQLFYSTQIPACLWFLAKDKSNSGFRDRRGEVLFIDARKLGHLVDRTRREFSDEDIATIARTYHAWRGEKQEARSAEGATGTEKPGDYVDVPGFCKSASLEDIRGHGHVLTPGRYVGAAALDEDDEPFEVRFAALKAQLIEQFAESDALAATIRAKLEGVLPPGADLSTKP</sequence>
<dbReference type="GO" id="GO:0008170">
    <property type="term" value="F:N-methyltransferase activity"/>
    <property type="evidence" value="ECO:0007669"/>
    <property type="project" value="InterPro"/>
</dbReference>
<dbReference type="InterPro" id="IPR022749">
    <property type="entry name" value="D12N6_MeTrfase_N"/>
</dbReference>
<reference evidence="10 11" key="1">
    <citation type="submission" date="2020-08" db="EMBL/GenBank/DDBJ databases">
        <title>Genome sequencing of Purple Non-Sulfur Bacteria from various extreme environments.</title>
        <authorList>
            <person name="Mayer M."/>
        </authorList>
    </citation>
    <scope>NUCLEOTIDE SEQUENCE [LARGE SCALE GENOMIC DNA]</scope>
    <source>
        <strain evidence="10 11">JA131</strain>
    </source>
</reference>
<keyword evidence="11" id="KW-1185">Reference proteome</keyword>
<dbReference type="Gene3D" id="3.40.50.150">
    <property type="entry name" value="Vaccinia Virus protein VP39"/>
    <property type="match status" value="1"/>
</dbReference>
<keyword evidence="4 10" id="KW-0808">Transferase</keyword>
<dbReference type="PANTHER" id="PTHR42998">
    <property type="entry name" value="TYPE I RESTRICTION ENZYME HINDVIIP M PROTEIN-RELATED"/>
    <property type="match status" value="1"/>
</dbReference>
<dbReference type="PRINTS" id="PR00507">
    <property type="entry name" value="N12N6MTFRASE"/>
</dbReference>
<dbReference type="GO" id="GO:0009007">
    <property type="term" value="F:site-specific DNA-methyltransferase (adenine-specific) activity"/>
    <property type="evidence" value="ECO:0007669"/>
    <property type="project" value="UniProtKB-EC"/>
</dbReference>
<dbReference type="SUPFAM" id="SSF53335">
    <property type="entry name" value="S-adenosyl-L-methionine-dependent methyltransferases"/>
    <property type="match status" value="1"/>
</dbReference>
<comment type="similarity">
    <text evidence="1">Belongs to the N(4)/N(6)-methyltransferase family.</text>
</comment>
<comment type="caution">
    <text evidence="10">The sequence shown here is derived from an EMBL/GenBank/DDBJ whole genome shotgun (WGS) entry which is preliminary data.</text>
</comment>
<evidence type="ECO:0000256" key="6">
    <source>
        <dbReference type="ARBA" id="ARBA00022747"/>
    </source>
</evidence>
<proteinExistence type="inferred from homology"/>
<gene>
    <name evidence="10" type="ORF">GGD89_003622</name>
</gene>
<evidence type="ECO:0000256" key="4">
    <source>
        <dbReference type="ARBA" id="ARBA00022679"/>
    </source>
</evidence>
<dbReference type="GO" id="GO:0009307">
    <property type="term" value="P:DNA restriction-modification system"/>
    <property type="evidence" value="ECO:0007669"/>
    <property type="project" value="UniProtKB-KW"/>
</dbReference>
<dbReference type="InterPro" id="IPR002052">
    <property type="entry name" value="DNA_methylase_N6_adenine_CS"/>
</dbReference>
<dbReference type="InterPro" id="IPR052916">
    <property type="entry name" value="Type-I_RE_MTase_Subunit"/>
</dbReference>
<evidence type="ECO:0000313" key="11">
    <source>
        <dbReference type="Proteomes" id="UP000554286"/>
    </source>
</evidence>
<dbReference type="Proteomes" id="UP000554286">
    <property type="component" value="Unassembled WGS sequence"/>
</dbReference>
<evidence type="ECO:0000259" key="8">
    <source>
        <dbReference type="Pfam" id="PF02384"/>
    </source>
</evidence>
<dbReference type="AlphaFoldDB" id="A0A7W6RG60"/>
<evidence type="ECO:0000256" key="2">
    <source>
        <dbReference type="ARBA" id="ARBA00011900"/>
    </source>
</evidence>
<dbReference type="Gene3D" id="1.20.1260.30">
    <property type="match status" value="1"/>
</dbReference>